<dbReference type="Pfam" id="PF12892">
    <property type="entry name" value="FctA"/>
    <property type="match status" value="2"/>
</dbReference>
<feature type="compositionally biased region" description="Low complexity" evidence="1">
    <location>
        <begin position="135"/>
        <end position="162"/>
    </location>
</feature>
<keyword evidence="2" id="KW-1133">Transmembrane helix</keyword>
<dbReference type="EMBL" id="FOXO01000034">
    <property type="protein sequence ID" value="SFQ32646.1"/>
    <property type="molecule type" value="Genomic_DNA"/>
</dbReference>
<evidence type="ECO:0000313" key="5">
    <source>
        <dbReference type="EMBL" id="SFQ32646.1"/>
    </source>
</evidence>
<keyword evidence="6" id="KW-1185">Reference proteome</keyword>
<dbReference type="RefSeq" id="WP_074891263.1">
    <property type="nucleotide sequence ID" value="NZ_FOXO01000034.1"/>
</dbReference>
<keyword evidence="2" id="KW-0812">Transmembrane</keyword>
<feature type="transmembrane region" description="Helical" evidence="2">
    <location>
        <begin position="1838"/>
        <end position="1857"/>
    </location>
</feature>
<organism evidence="5 6">
    <name type="scientific">Butyrivibrio proteoclasticus</name>
    <dbReference type="NCBI Taxonomy" id="43305"/>
    <lineage>
        <taxon>Bacteria</taxon>
        <taxon>Bacillati</taxon>
        <taxon>Bacillota</taxon>
        <taxon>Clostridia</taxon>
        <taxon>Lachnospirales</taxon>
        <taxon>Lachnospiraceae</taxon>
        <taxon>Butyrivibrio</taxon>
    </lineage>
</organism>
<evidence type="ECO:0000256" key="1">
    <source>
        <dbReference type="SAM" id="MobiDB-lite"/>
    </source>
</evidence>
<sequence>MRGETENRAEKYIKNHNNHKRWMAFALCLSLVTGTITLYGLNKPATAMTEEGAGQVGLVLETADDEFEQGLIEQMQNDDGENEEISTSLEDKEDGAAEAASEEESGNAAVEASSGESTDEQIQNEENTSKDDASDNASSSEASNSSSSEEKSLASSSASTDASMEKSAVEASSEASSGSSLDGAKAASSASSASSSQKNEDVADDDEEYKDVEINVLYTDLSGEEIAESKALSIEKSFEIPDEVSELEGFIFDKAVILNERITKIEKKTEKVEIASSIEENHDSVASYISEEEENKKIIEYTYYEATTVNGDVIEIREDTDLILQYFAVNTQDKFVFADGDVTVTVSLSDPGVLPEGVELSVKTVDAQTEGYNYEAYMEALNLNSQVIAEASQAETEENSENKKAVYDETNTVLFDIAFMLDSVEYEPTDGTVSVSVKFNNKQISEGLDLTEEDEIAVVHLPLSSEVMENVNSTSEATEITSDDIALEVYKDGTVSFENDADVISYETESFSITAVLKTTQDNQEHTWKGTNEKSATEIIEGLGNAKYFGAVADNLEGGSHYETNVAVNNYAETAERVLFDYERTNGGYISSDEYKSYSIVVRKKSTEKGTFYFALFRDEQGKEKISGSEFSFTDSDFTLSDGYYVASHRIEGFTEKNPTVYVYELNGADGDAVLDSNEFGNFTVTYESELNETSNAVDALTSSYITNGKYNETELDKMLYKNATLYFDASDSGWKKGTKDGNNHVTISEQLYDIPTDFVNSILDDAKSVSSVLPYLCDSETVDTFNVIASQDGDYLSDFYSAGKDKYGWTDKNNITDLSKGITFGDNQVLVINLDLTGRTSYKIGQYYLNGQKPDEIYNSFGSIASRVIINPVQKNSNGEYEPYEGALEIENVIGTVLAPCASVTSSGVAGSLIADSICLNGEIHKVSLIGYLKIGGTVEVTNTSINNELELQLYKFINGDDPQNAKFNFTIKRLKDDMTGWSNGKYDREVTDHTALTNDGASINYKFDPSYWSMTPGNTYYFRITEDVLEEGSAYTIDKSQIYVKVVYKGANDADISYYRLGEEEDEFNYWVNALNAAVSSSNPNPDFINAALINGICNDSKRLVTGESVAFNNTTVKGKLKVNLNKFLNGNLCPDSEKFTFTVRVLNTKGAHLETLTNSLQNEGGSISFEFSYNDNYLYKESVYFVITENDIETTGSSVTYSKDDDYIIIRVSGLDKNKPGYGYFKYDPTDDKNYIDILEKNVVKNDYNYQIWNMTKQTSHGVTSDVAGFYNTSTSYLRIHKLVVNDFGSDFVREKTLLPNVKFRLTEENGNYIIFQGFTDGDRDREDHAIEYYGDTHAATGNRYTVTYNGNAQWTIQGIPTGLYKVEEVADGLTFSFEHDENSSDAASTILENSYYSRVTMYDVTEDEEGSSFGGTGGQNWRKVFSKDLDITFDSYKAPDNVKVGGETIKTVQICNYYSVPIGPIQVTKNLIGGEWKNMEFTFTMEAVSYKAYDSERNPISLNSQPMPGGSDENSVSVTVSDASVDKDGNRIVKQNDDGTYSAVVQFDSIPFRFEGEYIYKITEVNKNLDGVVYDSSEYYVKVTVEKKYTTFSKTYSHDNNKHSIYAQQGIYTDIETVEDFYYLGANVIYSDDKYFNNEIASCELYLGTDPVTSKPIANVFQVKYTKGDVAEVVFNNSLTGRLKVVKNWLDTDGKNDGNNHSALNIYIWQRIKDSNDSWEVYAAQTITPAEDGSWELTVKNLPLTDSDGNAYEYCVKESDEYLATHSVTYEYGGIKYDVSDQGNVTVNGTVCKDPGYVMDAYYAEDHYDYGTVYITNKTIFRNALPSTGGTGTIPFNAVGISIILGSLFGFLLRLRRKNNLI</sequence>
<feature type="region of interest" description="Disordered" evidence="1">
    <location>
        <begin position="73"/>
        <end position="207"/>
    </location>
</feature>
<dbReference type="InterPro" id="IPR038174">
    <property type="entry name" value="Strep_pil_link_sf"/>
</dbReference>
<dbReference type="InterPro" id="IPR022464">
    <property type="entry name" value="Strep_pil_isopept_link"/>
</dbReference>
<dbReference type="SUPFAM" id="SSF49478">
    <property type="entry name" value="Cna protein B-type domain"/>
    <property type="match status" value="1"/>
</dbReference>
<dbReference type="Pfam" id="PF05738">
    <property type="entry name" value="Cna_B"/>
    <property type="match status" value="1"/>
</dbReference>
<dbReference type="Proteomes" id="UP000182624">
    <property type="component" value="Unassembled WGS sequence"/>
</dbReference>
<proteinExistence type="predicted"/>
<gene>
    <name evidence="5" type="ORF">SAMN04487928_13414</name>
</gene>
<protein>
    <submittedName>
        <fullName evidence="5">LPXTG-motif cell wall anchor domain-containing protein/pilin isopeptide linkage domain-containing protein</fullName>
    </submittedName>
</protein>
<accession>A0A1I5XLF5</accession>
<feature type="compositionally biased region" description="Low complexity" evidence="1">
    <location>
        <begin position="169"/>
        <end position="196"/>
    </location>
</feature>
<dbReference type="InterPro" id="IPR008454">
    <property type="entry name" value="Collagen-bd_Cna-like_B-typ_dom"/>
</dbReference>
<evidence type="ECO:0000259" key="4">
    <source>
        <dbReference type="Pfam" id="PF12892"/>
    </source>
</evidence>
<evidence type="ECO:0000259" key="3">
    <source>
        <dbReference type="Pfam" id="PF05738"/>
    </source>
</evidence>
<reference evidence="6" key="1">
    <citation type="submission" date="2016-10" db="EMBL/GenBank/DDBJ databases">
        <authorList>
            <person name="Varghese N."/>
            <person name="Submissions S."/>
        </authorList>
    </citation>
    <scope>NUCLEOTIDE SEQUENCE [LARGE SCALE GENOMIC DNA]</scope>
    <source>
        <strain evidence="6">P18</strain>
    </source>
</reference>
<feature type="domain" description="CNA-B" evidence="3">
    <location>
        <begin position="1688"/>
        <end position="1765"/>
    </location>
</feature>
<keyword evidence="2" id="KW-0472">Membrane</keyword>
<evidence type="ECO:0000256" key="2">
    <source>
        <dbReference type="SAM" id="Phobius"/>
    </source>
</evidence>
<dbReference type="OrthoDB" id="1994830at2"/>
<feature type="domain" description="Streptococcal pilin isopeptide linkage" evidence="4">
    <location>
        <begin position="954"/>
        <end position="1064"/>
    </location>
</feature>
<feature type="domain" description="Streptococcal pilin isopeptide linkage" evidence="4">
    <location>
        <begin position="1469"/>
        <end position="1601"/>
    </location>
</feature>
<feature type="compositionally biased region" description="Low complexity" evidence="1">
    <location>
        <begin position="106"/>
        <end position="116"/>
    </location>
</feature>
<evidence type="ECO:0000313" key="6">
    <source>
        <dbReference type="Proteomes" id="UP000182624"/>
    </source>
</evidence>
<dbReference type="NCBIfam" id="TIGR01167">
    <property type="entry name" value="LPXTG_anchor"/>
    <property type="match status" value="1"/>
</dbReference>
<name>A0A1I5XLF5_9FIRM</name>
<dbReference type="Gene3D" id="2.60.40.3050">
    <property type="match status" value="1"/>
</dbReference>
<feature type="transmembrane region" description="Helical" evidence="2">
    <location>
        <begin position="21"/>
        <end position="41"/>
    </location>
</feature>